<evidence type="ECO:0000313" key="3">
    <source>
        <dbReference type="EMBL" id="GMA40329.1"/>
    </source>
</evidence>
<protein>
    <submittedName>
        <fullName evidence="3">MaoC family dehydratase</fullName>
    </submittedName>
</protein>
<dbReference type="EMBL" id="BSUO01000001">
    <property type="protein sequence ID" value="GMA40329.1"/>
    <property type="molecule type" value="Genomic_DNA"/>
</dbReference>
<evidence type="ECO:0000256" key="1">
    <source>
        <dbReference type="ARBA" id="ARBA00005254"/>
    </source>
</evidence>
<dbReference type="SUPFAM" id="SSF54637">
    <property type="entry name" value="Thioesterase/thiol ester dehydrase-isomerase"/>
    <property type="match status" value="1"/>
</dbReference>
<reference evidence="4" key="1">
    <citation type="journal article" date="2019" name="Int. J. Syst. Evol. Microbiol.">
        <title>The Global Catalogue of Microorganisms (GCM) 10K type strain sequencing project: providing services to taxonomists for standard genome sequencing and annotation.</title>
        <authorList>
            <consortium name="The Broad Institute Genomics Platform"/>
            <consortium name="The Broad Institute Genome Sequencing Center for Infectious Disease"/>
            <person name="Wu L."/>
            <person name="Ma J."/>
        </authorList>
    </citation>
    <scope>NUCLEOTIDE SEQUENCE [LARGE SCALE GENOMIC DNA]</scope>
    <source>
        <strain evidence="4">NBRC 113072</strain>
    </source>
</reference>
<gene>
    <name evidence="3" type="ORF">GCM10025883_23740</name>
</gene>
<evidence type="ECO:0000259" key="2">
    <source>
        <dbReference type="Pfam" id="PF01575"/>
    </source>
</evidence>
<proteinExistence type="inferred from homology"/>
<comment type="caution">
    <text evidence="3">The sequence shown here is derived from an EMBL/GenBank/DDBJ whole genome shotgun (WGS) entry which is preliminary data.</text>
</comment>
<evidence type="ECO:0000313" key="4">
    <source>
        <dbReference type="Proteomes" id="UP001157126"/>
    </source>
</evidence>
<organism evidence="3 4">
    <name type="scientific">Mobilicoccus caccae</name>
    <dbReference type="NCBI Taxonomy" id="1859295"/>
    <lineage>
        <taxon>Bacteria</taxon>
        <taxon>Bacillati</taxon>
        <taxon>Actinomycetota</taxon>
        <taxon>Actinomycetes</taxon>
        <taxon>Micrococcales</taxon>
        <taxon>Dermatophilaceae</taxon>
        <taxon>Mobilicoccus</taxon>
    </lineage>
</organism>
<dbReference type="InterPro" id="IPR029069">
    <property type="entry name" value="HotDog_dom_sf"/>
</dbReference>
<dbReference type="Pfam" id="PF01575">
    <property type="entry name" value="MaoC_dehydratas"/>
    <property type="match status" value="1"/>
</dbReference>
<dbReference type="PANTHER" id="PTHR42993">
    <property type="entry name" value="MAOC-LIKE DEHYDRATASE DOMAIN-CONTAINING PROTEIN"/>
    <property type="match status" value="1"/>
</dbReference>
<dbReference type="RefSeq" id="WP_284304056.1">
    <property type="nucleotide sequence ID" value="NZ_BSUO01000001.1"/>
</dbReference>
<dbReference type="CDD" id="cd03450">
    <property type="entry name" value="NodN"/>
    <property type="match status" value="1"/>
</dbReference>
<dbReference type="Proteomes" id="UP001157126">
    <property type="component" value="Unassembled WGS sequence"/>
</dbReference>
<keyword evidence="4" id="KW-1185">Reference proteome</keyword>
<dbReference type="PANTHER" id="PTHR42993:SF1">
    <property type="entry name" value="MAOC-LIKE DEHYDRATASE DOMAIN-CONTAINING PROTEIN"/>
    <property type="match status" value="1"/>
</dbReference>
<accession>A0ABQ6IR03</accession>
<sequence length="150" mass="16389">MKVFAGIEEFEAAVGTQLGTSEWIEVTQQMIDDFADATHDHQWIHVDPERAKDGPFGTTIAHGYLTLSLVSAIFAQVYKVEQLKLGLNYGSNKVRFPTVVPVNSRVRGHVELISVATIPMGRQAISKVTIELEGSEKPACVAEIVSVLVP</sequence>
<feature type="domain" description="MaoC-like" evidence="2">
    <location>
        <begin position="10"/>
        <end position="114"/>
    </location>
</feature>
<dbReference type="Gene3D" id="3.10.129.10">
    <property type="entry name" value="Hotdog Thioesterase"/>
    <property type="match status" value="1"/>
</dbReference>
<comment type="similarity">
    <text evidence="1">Belongs to the enoyl-CoA hydratase/isomerase family.</text>
</comment>
<name>A0ABQ6IR03_9MICO</name>
<dbReference type="InterPro" id="IPR039375">
    <property type="entry name" value="NodN-like"/>
</dbReference>
<dbReference type="InterPro" id="IPR002539">
    <property type="entry name" value="MaoC-like_dom"/>
</dbReference>